<keyword evidence="2" id="KW-0812">Transmembrane</keyword>
<evidence type="ECO:0000313" key="3">
    <source>
        <dbReference type="EMBL" id="CAE0402999.1"/>
    </source>
</evidence>
<gene>
    <name evidence="3" type="ORF">ACOF00016_LOCUS1224</name>
</gene>
<name>A0A7S3KZ03_9STRA</name>
<feature type="region of interest" description="Disordered" evidence="1">
    <location>
        <begin position="82"/>
        <end position="105"/>
    </location>
</feature>
<dbReference type="EMBL" id="HBIM01001406">
    <property type="protein sequence ID" value="CAE0402999.1"/>
    <property type="molecule type" value="Transcribed_RNA"/>
</dbReference>
<accession>A0A7S3KZ03</accession>
<reference evidence="3" key="1">
    <citation type="submission" date="2021-01" db="EMBL/GenBank/DDBJ databases">
        <authorList>
            <person name="Corre E."/>
            <person name="Pelletier E."/>
            <person name="Niang G."/>
            <person name="Scheremetjew M."/>
            <person name="Finn R."/>
            <person name="Kale V."/>
            <person name="Holt S."/>
            <person name="Cochrane G."/>
            <person name="Meng A."/>
            <person name="Brown T."/>
            <person name="Cohen L."/>
        </authorList>
    </citation>
    <scope>NUCLEOTIDE SEQUENCE</scope>
    <source>
        <strain evidence="3">CCMP127</strain>
    </source>
</reference>
<feature type="transmembrane region" description="Helical" evidence="2">
    <location>
        <begin position="25"/>
        <end position="48"/>
    </location>
</feature>
<organism evidence="3">
    <name type="scientific">Amphora coffeiformis</name>
    <dbReference type="NCBI Taxonomy" id="265554"/>
    <lineage>
        <taxon>Eukaryota</taxon>
        <taxon>Sar</taxon>
        <taxon>Stramenopiles</taxon>
        <taxon>Ochrophyta</taxon>
        <taxon>Bacillariophyta</taxon>
        <taxon>Bacillariophyceae</taxon>
        <taxon>Bacillariophycidae</taxon>
        <taxon>Thalassiophysales</taxon>
        <taxon>Catenulaceae</taxon>
        <taxon>Amphora</taxon>
    </lineage>
</organism>
<proteinExistence type="predicted"/>
<protein>
    <submittedName>
        <fullName evidence="3">Uncharacterized protein</fullName>
    </submittedName>
</protein>
<keyword evidence="2" id="KW-1133">Transmembrane helix</keyword>
<evidence type="ECO:0000256" key="2">
    <source>
        <dbReference type="SAM" id="Phobius"/>
    </source>
</evidence>
<dbReference type="AlphaFoldDB" id="A0A7S3KZ03"/>
<sequence length="427" mass="49305">MPTCAFLVRSREDARKNKRFHFRFLSIRLVSFIPSFPSFLSVILPGILTPQQKKMGSIHENDVRQTCTNASENIAGRECKLPVHGHHDSQRSPWKDVGKEDRQPFDTKKENAAKCRDFRLFRKWVDEASGALSVYCSYSTPDVENFDRAKHAFVVEVKFDFNQKNFRPAKDAEIVEVGPGTNSAFDTNDNQNGDVVTAKIRYREFELETPVFLGANVRHNVRDDGFVGAYLEKYGALDLQHKMFNSIHLESSVFCKWVNLEQENRHKSYRHLLSNEDFVQFMIHAYHLPCCRPRYTPENCVLAVNVSFSFALGQVDRPHNFFILPRDQAFEKLGNWYHLTPKAIKSVEKQCMVKTGERSVDMAVILLAHVSRKLSVHHVKVSRWKILCKKKLDPLTCDRKAMTLFEQVQAKPKLEVESPDLNESGRR</sequence>
<keyword evidence="2" id="KW-0472">Membrane</keyword>
<evidence type="ECO:0000256" key="1">
    <source>
        <dbReference type="SAM" id="MobiDB-lite"/>
    </source>
</evidence>